<dbReference type="InterPro" id="IPR002859">
    <property type="entry name" value="PKD/REJ-like"/>
</dbReference>
<feature type="coiled-coil region" evidence="7">
    <location>
        <begin position="5376"/>
        <end position="5410"/>
    </location>
</feature>
<dbReference type="VEuPathDB" id="FungiDB:AeMF1_008417"/>
<dbReference type="InterPro" id="IPR000203">
    <property type="entry name" value="GPS"/>
</dbReference>
<feature type="region of interest" description="Disordered" evidence="8">
    <location>
        <begin position="6159"/>
        <end position="6208"/>
    </location>
</feature>
<comment type="caution">
    <text evidence="12">The sequence shown here is derived from an EMBL/GenBank/DDBJ whole genome shotgun (WGS) entry which is preliminary data.</text>
</comment>
<dbReference type="Pfam" id="PF02010">
    <property type="entry name" value="REJ"/>
    <property type="match status" value="1"/>
</dbReference>
<dbReference type="InterPro" id="IPR046338">
    <property type="entry name" value="GAIN_dom_sf"/>
</dbReference>
<feature type="transmembrane region" description="Helical" evidence="9">
    <location>
        <begin position="5131"/>
        <end position="5152"/>
    </location>
</feature>
<dbReference type="VEuPathDB" id="FungiDB:AeMF1_016697"/>
<feature type="compositionally biased region" description="Low complexity" evidence="8">
    <location>
        <begin position="6170"/>
        <end position="6180"/>
    </location>
</feature>
<dbReference type="PANTHER" id="PTHR46730:SF1">
    <property type="entry name" value="PLAT DOMAIN-CONTAINING PROTEIN"/>
    <property type="match status" value="1"/>
</dbReference>
<feature type="region of interest" description="Disordered" evidence="8">
    <location>
        <begin position="5677"/>
        <end position="5725"/>
    </location>
</feature>
<dbReference type="Proteomes" id="UP000481153">
    <property type="component" value="Unassembled WGS sequence"/>
</dbReference>
<feature type="signal peptide" evidence="10">
    <location>
        <begin position="1"/>
        <end position="22"/>
    </location>
</feature>
<feature type="compositionally biased region" description="Basic residues" evidence="8">
    <location>
        <begin position="6181"/>
        <end position="6192"/>
    </location>
</feature>
<feature type="transmembrane region" description="Helical" evidence="9">
    <location>
        <begin position="5158"/>
        <end position="5183"/>
    </location>
</feature>
<organism evidence="12 13">
    <name type="scientific">Aphanomyces euteiches</name>
    <dbReference type="NCBI Taxonomy" id="100861"/>
    <lineage>
        <taxon>Eukaryota</taxon>
        <taxon>Sar</taxon>
        <taxon>Stramenopiles</taxon>
        <taxon>Oomycota</taxon>
        <taxon>Saprolegniomycetes</taxon>
        <taxon>Saprolegniales</taxon>
        <taxon>Verrucalvaceae</taxon>
        <taxon>Aphanomyces</taxon>
    </lineage>
</organism>
<dbReference type="Gene3D" id="3.30.40.10">
    <property type="entry name" value="Zinc/RING finger domain, C3HC4 (zinc finger)"/>
    <property type="match status" value="1"/>
</dbReference>
<feature type="region of interest" description="Disordered" evidence="8">
    <location>
        <begin position="6084"/>
        <end position="6115"/>
    </location>
</feature>
<dbReference type="InterPro" id="IPR013083">
    <property type="entry name" value="Znf_RING/FYVE/PHD"/>
</dbReference>
<evidence type="ECO:0000313" key="13">
    <source>
        <dbReference type="Proteomes" id="UP000481153"/>
    </source>
</evidence>
<dbReference type="GO" id="GO:0006816">
    <property type="term" value="P:calcium ion transport"/>
    <property type="evidence" value="ECO:0007669"/>
    <property type="project" value="TreeGrafter"/>
</dbReference>
<dbReference type="Pfam" id="PF01825">
    <property type="entry name" value="GPS"/>
    <property type="match status" value="1"/>
</dbReference>
<feature type="compositionally biased region" description="Low complexity" evidence="8">
    <location>
        <begin position="4568"/>
        <end position="4596"/>
    </location>
</feature>
<evidence type="ECO:0000256" key="1">
    <source>
        <dbReference type="ARBA" id="ARBA00004370"/>
    </source>
</evidence>
<feature type="domain" description="GAIN-B" evidence="11">
    <location>
        <begin position="4792"/>
        <end position="5010"/>
    </location>
</feature>
<evidence type="ECO:0000313" key="12">
    <source>
        <dbReference type="EMBL" id="KAF0726633.1"/>
    </source>
</evidence>
<accession>A0A6G0WHI6</accession>
<dbReference type="InterPro" id="IPR057244">
    <property type="entry name" value="GAIN_B"/>
</dbReference>
<feature type="chain" id="PRO_5026274561" description="GAIN-B domain-containing protein" evidence="10">
    <location>
        <begin position="23"/>
        <end position="6208"/>
    </location>
</feature>
<feature type="transmembrane region" description="Helical" evidence="9">
    <location>
        <begin position="5625"/>
        <end position="5644"/>
    </location>
</feature>
<feature type="transmembrane region" description="Helical" evidence="9">
    <location>
        <begin position="5569"/>
        <end position="5594"/>
    </location>
</feature>
<dbReference type="VEuPathDB" id="FungiDB:AeMF1_008777"/>
<keyword evidence="10" id="KW-0732">Signal</keyword>
<feature type="compositionally biased region" description="Basic and acidic residues" evidence="8">
    <location>
        <begin position="5711"/>
        <end position="5725"/>
    </location>
</feature>
<feature type="transmembrane region" description="Helical" evidence="9">
    <location>
        <begin position="5600"/>
        <end position="5618"/>
    </location>
</feature>
<dbReference type="GO" id="GO:0005261">
    <property type="term" value="F:monoatomic cation channel activity"/>
    <property type="evidence" value="ECO:0007669"/>
    <property type="project" value="TreeGrafter"/>
</dbReference>
<proteinExistence type="predicted"/>
<keyword evidence="3" id="KW-0677">Repeat</keyword>
<reference evidence="12 13" key="1">
    <citation type="submission" date="2019-07" db="EMBL/GenBank/DDBJ databases">
        <title>Genomics analysis of Aphanomyces spp. identifies a new class of oomycete effector associated with host adaptation.</title>
        <authorList>
            <person name="Gaulin E."/>
        </authorList>
    </citation>
    <scope>NUCLEOTIDE SEQUENCE [LARGE SCALE GENOMIC DNA]</scope>
    <source>
        <strain evidence="12 13">ATCC 201684</strain>
    </source>
</reference>
<evidence type="ECO:0000256" key="7">
    <source>
        <dbReference type="SAM" id="Coils"/>
    </source>
</evidence>
<evidence type="ECO:0000256" key="10">
    <source>
        <dbReference type="SAM" id="SignalP"/>
    </source>
</evidence>
<keyword evidence="4 9" id="KW-1133">Transmembrane helix</keyword>
<dbReference type="PROSITE" id="PS50221">
    <property type="entry name" value="GAIN_B"/>
    <property type="match status" value="1"/>
</dbReference>
<dbReference type="Gene3D" id="2.60.220.50">
    <property type="match status" value="1"/>
</dbReference>
<dbReference type="EMBL" id="VJMJ01000213">
    <property type="protein sequence ID" value="KAF0726633.1"/>
    <property type="molecule type" value="Genomic_DNA"/>
</dbReference>
<name>A0A6G0WHI6_9STRA</name>
<dbReference type="VEuPathDB" id="FungiDB:AeMF1_017917"/>
<evidence type="ECO:0000256" key="8">
    <source>
        <dbReference type="SAM" id="MobiDB-lite"/>
    </source>
</evidence>
<dbReference type="PANTHER" id="PTHR46730">
    <property type="entry name" value="POLYCYSTIN-1"/>
    <property type="match status" value="1"/>
</dbReference>
<keyword evidence="13" id="KW-1185">Reference proteome</keyword>
<evidence type="ECO:0000256" key="9">
    <source>
        <dbReference type="SAM" id="Phobius"/>
    </source>
</evidence>
<feature type="compositionally biased region" description="Pro residues" evidence="8">
    <location>
        <begin position="4602"/>
        <end position="4611"/>
    </location>
</feature>
<keyword evidence="2 9" id="KW-0812">Transmembrane</keyword>
<keyword evidence="5 9" id="KW-0472">Membrane</keyword>
<protein>
    <recommendedName>
        <fullName evidence="11">GAIN-B domain-containing protein</fullName>
    </recommendedName>
</protein>
<feature type="transmembrane region" description="Helical" evidence="9">
    <location>
        <begin position="5032"/>
        <end position="5052"/>
    </location>
</feature>
<evidence type="ECO:0000256" key="4">
    <source>
        <dbReference type="ARBA" id="ARBA00022989"/>
    </source>
</evidence>
<sequence>MPLPTYAHWCLLLVSTIVLVAPETIDENGLWNASSIVRFPNLAAEIPTIPPPQPPSVLDVQSVEYSTSIPFNTSASISLHNISVSATDPFEIQLSLSPVNAALVALYIEDIITTFPTMYTTTVMNDETSWLVRPLMLQGQRQATRVIENLLLTVQMPESYTGTINFILRLKANTTSQWMHFDSMTWLSPPLALPSIRAENHEALDVVNVEINTSVPFDTITFIRLNNVSLDVSDQLIVTFWNAFNFATPSCVTAYVVRSATNYPAMHLVDVLTPEGSWTVPSMSSTGERNESRLTAQVSMAIQMPPSYVGLTQYAIQVTQRPSSRTSVLNWMYRVKATWENAPSDPLPVLGVPSPTQLSIGSIRPDSLVPFNTSGTIELSDVAVGMSDAVTIHVRIDSPAVAKSVAVFVVQTVDNYPPMHYLNASSGNGTFMLPRLVLSTTQNLTRALSSVSISIQMAHYFVGSISYTVRLSTQPSQTQYLYRGNMTWQSKVAALVPPIHPAVVTPLAIGSVQVDEVVAFNSSGTLELSNIPLDISDQLQVDVRVLDPLASNVITTLLAVESMDMYPSGYWPVVLDQGTWTLPAKVLPAYQNVTRVIDSLSVSFELGELFVGTMQYALRVSVLKPNNMSSQWTYQGNMTWLPPSLALPSLRAETHEALDVVNVEINTSVPFDTIAFIRLNNVSLDVSDQLIVTFWNAFNFATPSCVTAYVVRSATNYPAMHLVDVLTPEGSWTVPSMSSTGERNESRLTAQVSMAIQMPPSYVGLTQYAIQVTQRPSSRTSVLNWMYRVKATWENAPSDPLPVLGVPSPTQLSIGSIRPDSLVPFNTSGTIELSDVAVGMSDAVTIHVRIDSPAVAKSVAVFVVQTVDNYPPMHYLNASSGNGTFMLPRLVLSTTQNLTRALSSVSISIQMAHYFVGSISYTVRLSTQPSQTQYLYRGNMTWQSKVAALVPPIHPAVVTPLAIGSVQVDEVVAFNSSGTLELSNIPLDISDQLQVDVRVLDPLASNVITTLLAVESMDMYPSGYWPVVLDQGTWTLPAKVLPAYQNVTRVIDSLSVSFELGELFVGTMQYALRVSVLKPNNMSSQWTYQGNMTWLPPSLALPSLRAETHEALDVVNVEINTSVPFDTIAFIRLNNVSLDVSDQLIVTFWNAFNFATPSCVTAYVVRSATNYPAMHLVDVLTPEGSWTVPSMSSTGERNESRLTAQVSMAIQMPPSYVGLTQYAIQVTQRPSSRTSVLNWMYRVKATWENAPSDPLPVLGVPSPTQLSIGSIRPDSLVPFNTSGTIELSDVAVGMSDAVTIHVRIDSPAVAKSVAVFVVQTVDNYPPMHYLNASSGNGTFMLPRLVLSTTQNLTRALSSVSISIQMAHYFVGSISYTVRLSTQPSQTQYLYRGNMTWQSKVAALVPPIHPAVVTPLAIGSVQVDEVVAFNSSGTLELSNIPLDISDQLQVDVRVLDPLASNVITTLLAVESMDMYPSGYWPVVLDQGTWTLPAKVLPAYQNVTRVIDSLSVSFELGELFVGTMQYALRVSVLKPNNMSSQWTYQGNMTWLPPSLALPSLRAETHEALDVVNVEINTSVPFDTIAFIRLNNVSLDVSDQLIVTFWNAFNFATPSCVTAYVVRSATNYPAMHLVDVLTPEGSWTVPSMSSTGERNESRLTAQVSMAIQMPPSYVGLTQYAIQVTQRPSSRTSVLNWMYRVKATWENAPSDPLPVLGVPSPTQLSIGSIRPDSLVPFNTSGTIELSDVAVGMSDAVTIHVRIDSPAVAKSVAVFVVQTVDNYPPMHYLNASSGNGTFMLPRLVLSTTQNLTRALSSVSISIQMAHYFVGSISYTVRLSTQPSQTQYLYRGNMTWQSKVAALVPPIHPAVVTPLAIGSVQVDEVVAFNSSGTLELSNIPLDISDQLQVDVRVLDPLASNVITTLLAVESMDMYPSGYWPVVLDQGTWTLPAKVLPAYQNVTRVIDSLSVSFELGELFVGTMQYALRVSVLKPNNMSSQWTYQGNMTWLPPSLALPSLRAETHEALDVVNVEINTSVPFDTIAFIRLNNVSLDVSDQLIVTFWNAFNFATPSCVTAYVVRSATNYPAMHLVDVLTPEGSWTVPSMSSTGERNESRLTAQVSMAIQMPPSYVGLTQYAIQVTQRPSSRTSVLNWMYRVKATWENAPSDPLPVLGVPSPTQLSIGSIRPDSLVPFNTSGTIELSDVAVGMSDAVTIHVRIDSPAVAKSVAVFVVQTVDNYPPMHYLNASSGNGTFMLPRLVLSTTQNLTRALSSVSISIQMAHYFVGSISYTVRLSTQPSQTQYLYRGNMTWQSKVAALVPPIHPAVVTPLAIGSVQVDEVVAFNSSGTLELSNIPLDISDQLQVDVRVLDPLASNVITTLLAVESMDMYPSGYWPVVLDQGTWTLPAKVLPAYQNVTRVIDSLSVSFELGELFVGTMQYALRVSVLKPNNMSSQWTYQGNMTWLPPSLALPSLRAETHEALDVVNVEINTSVPFDTIAFIRLNNVSLDVSDQLIVTFWNAFNFATPSCVTAYVVRSATNYPAMHLVDVLTPEGSWTVPSMSSTGERNESRLTAQVSMAIQMPPSYVGLTQYAIQVTQRPSSRTSVLNWMYRVKATWENAPSDPLPVLGVPSPTQLSIGSIRPDSLVPFNTSGTIELSDVAVGMSDAVTIHVRIDSPAVAKSVAVFVVQTVDNYPPMHYLNASSGNGTFMLPRLVLSTTQNLTRALSSVSISIQMAHYFVGSISYTVRLSTQPSQTQYLYRGNMTWQSKVAALVPPIHPAVVTPLAIGSVQVDEVVAFNSSGTLELSNIPLDISDQLQVDVRVLDPLASNVITTLLAVESMDMYPSGYWPVVLDQGTWTLPAKVLPAYQNVTRVIDSLSVSFELGELFVGTMQYALRVSVLKPNNMSSQWTYQGNMTWLPPSLALPSLRAETHEALDVVNVEINTSVPFDTIAFIRLNNVSLDVSDQLIVTFWNAFNFATPSCVTAYVVRSATNYPAMHLVDVLTPEGSWTVPSMSSTGERNESRLTAQVSMAIQMPPSYVGLTQYAIQAIWEDNPVAVRDRLVIDRRIAVVVEEGSFIPVALMNTTALWDFDGVAIEQVWTNFQSQVADIVNSTVLTYSYSPSDQMTYIQTKFGFYGSFSVYLIGDTCTLVNIMVKPRKLSVSFFVASRTRFVFNISASTGVTMVTSRVAPILHASGLADMGFQGSTRIFSVDQDNVEVLVSSSYIGAFRVIFVSNGGYQVPFDLRVLPLATIPNLLNISDDISINESQTSLTLSPQTYDEVEIVNTATSDISSSPLTLQWPRYQTSSSRYISIATSRVELSAPLTVSIAKQIQVTTINVISQPEPANIELNPLGAIPSFSEWTLYSMDIIAFSVQVSNPDTTGQQFIRTFLSVDVTQIQSIQYNGSNISENAMIVELPMTSSYFMPWSNLTLIPRSGYMGVVQFSITSRSTVVNTSKIVDVTKSWNITIIPVASSPSLEVSTNKLSYTEIERPILTVSVGSVPPTDVMVLNMIISPSEAWNSTTSSSDGFQIIQLPLLPNQLFPLKITQFWFGDLEINVTAIVQCSVSSPRDTTFTTRTIKINILPVAFPPILRAPPISYSVGDVWSNLSLTEFRPFVERNISDESFQLYLQSDKAGLLMNSNGIFQNLLPNVPVAVQSNCQLKSAGGVYTIRLVAVDIILSSNTTEVTTITQTMMFAGISLDPIETSIVEGQNVQFTIATKSPPQAPVLFNLTCDDMSRFRQSFASIEINETTPKNLVLNSVRDFMDRGNSTVVCSFQISTYDPHYSVVEAPRAKITIQDPDASGFRFIGSQVGDRVQVVVGEGAFGDSYSIALTSIPFSNVSLTLACDQDRVGIFPSRLIFTKDNWNMKQIVLVNATDDQIKQGTTVTSIIHTVESDDRQYANINISSVLVTIIEIADRTPPPFAQSIYFGNTGADLLTIFNRAVDQTNFTDSTFPCSMVFNLTSGNMFGTAPICSWPNTNTIRVILGKSPSVLPGDTVGLHGGVLKSTPDSVLTMPSTLLSVGLPLAPLIPKVSVVGAVNLGSCDDLFFDAKASSGSGGRAMQWQWSISPPGLLDGMGLTNQTIFIPSASLQSDVKFIVSLTLTNYLGMNATSNSLIITKAAMPLPSIYIQGPSQVLVTKSQGLRLTSVAALPSCGDTAANPSLGINWYINGSQVVSLSKNPRQLRLPQLNYGFYLVSALVYLPESPWVNNSASVIASVGPSPLIADILGGNRSAGNAVDLLLNGTLSVDPDNATTVLLYQWSCSDFYTNLRSCMNVDIADGKTSVVPSSALPPLTTILITLTVTDPLTGRQSSVSASYVIKLGNPPLTTIKALSAAKFNPDTRIVLTGNISSSIDPQPSAKWSIDGDSDGSLAASTFGLPTTSYRMVLLANTLKAGRAYSFILTGTDKYNQTSSAQISVVMNEPPTSGTVSATPQNGSVLATSFHLSCDNWVDEDLPLQFSFKYIVGEYSPSATQIPLGDFALTTSFDSVFPAGGGANNTITIVSYVADSYGYAAQALTTITVALPKTDAAQTQAFLQNQTNQLANLASTKDPGQVLNLVNILASLLTSTPSQSPTMSITTLPATSPVPATPSPTDSSGSVLPTPAPTSPPKQCPTAAIGSICSGHGSCTLDPPKCSNSNLECSATCSCFNSWYDTDCNTSQEQYDKKQEMLGSLLSSMFIASANIEPTTQALEQQSAAVASITANVAMLSPAQQNQALDLVVNLLSASSTVALSPATTTAVGQSVSSLLDAPQVASNSSSRRLDEAVTQSAKIGSTVSLLSSSILSDALPGELPVQLSTKNLKLSVQRHEPDELAGVKVELPLSAEQVKQNYSAPSFAFPPGFSSLGCGDYMDTHAALYSKNLYSNENATSINSPVMGLNLLCANTPLTVSNLSRGITLRLRNNMKYSVPEKPLNGTIECFENQTTLVNVTCDAANQIFKILACNGTASYNISYVCPQIVSTPLCRYWDTELAQWTSKGCKVVSSSDPDYTICECTHLTDFSTQMDQAFKAVEDNVVAVFSHKATLEDVKQNLQVVITMATFFILYGAGLLYGRRRDEKDAIRHNEERKRLAEGKKVDPRTLFEVPKAAEAKTRLEKFYAVLRGFWEGLTGHHQLLSLFLQYNPDFTRPQRLMIIFTTMMSHMLINAVLYRLRQLEANIATIIVSGLVSNVIMMPVTLAFVVLFKKSAKKHDYLVRYQLDDSEQEVEIQVDAYGNPVEFTKYDLLRMDLQAVFNTLEQAHFQCCHRRLQQDGMNSMIASLSQSFFLILHNREVNEPATRVSSIKHLEKIHITKSQSPQALTQLLEMWDDVNLLSTLEKREPTHLSPDSVAKLKYEIHVAMELLEGQHGLKHEPSELDCVMKLLEYCDKFHACSESYASDSTAVLRHAQKEIKRAKEELVATKKMLKKHLRASLTGEPQQKQSIRSVARRSLASLGAITSSSKRAVLKTVNEQVKVMVHETKHHVTRAQMMRKEAQRHVKLQQKERQQKAKAEIDEVVQTLKGVEKFKKRFMLQREAKRAKMLESMPLHERQVFLKEQEKLKDLRLASRLLYNQFIRKRPQKVSKPLFPDWVNYVIYVICTAIDGFAAWFVLQFSFTVGGDVANAFIGSILVGILTTWVVSQPISIFVKMGIMPVIATSLLINTGIFQTLSTETFALGAAAAVGMAGVVRRREKKAQNVPALLPDDSSRTPPLALTKSPRISSLKQANEEDSTMERQIDATITRENDKTIRQQAETISKKDLNYEDNKQETFAEVHPTKALHCSPLSLPDGKEGDGGSNSQTRSGKTLSSPSAIASPRQVPQHSATTSLSEVPKSIATASTSEIPKPAALQSPRVSQKSARAISPQETPMPTTVVSPSEVSRPAAIASPRTAPKETAVEEYTLKIPAILGPSSLLTTRSPNEDVQIRAEPIRRHDIFVCECGQTVPNSEKDKHVAMDCSHRLVQCRAGCGIFIQARARNGHEMSQCRLVMCTCGKMILKHKLRKHQESECKLQSAGVCRFGCGESLSPAALESHERDLCALRPVECPKCNAWYAAQEIETHVCRPTRVKGPSMSLVDPVNPQVSPKRRMLTPLGDQMQSIKTIEKSSVASERSRMRPPLRLQGPRIIPSNPRSDDIPTVASTIQAASGEGQVMRTRARMAMQDEAKATASAAAFNDTEGALFSLNDSTQPLTSTSKPAAPSSKPRKSNPYKVKSRVYIAKEDADDNSDTS</sequence>
<feature type="compositionally biased region" description="Polar residues" evidence="8">
    <location>
        <begin position="5776"/>
        <end position="5808"/>
    </location>
</feature>
<evidence type="ECO:0000256" key="5">
    <source>
        <dbReference type="ARBA" id="ARBA00023136"/>
    </source>
</evidence>
<comment type="subcellular location">
    <subcellularLocation>
        <location evidence="1">Membrane</location>
    </subcellularLocation>
</comment>
<dbReference type="SMART" id="SM00303">
    <property type="entry name" value="GPS"/>
    <property type="match status" value="1"/>
</dbReference>
<keyword evidence="7" id="KW-0175">Coiled coil</keyword>
<gene>
    <name evidence="12" type="ORF">Ae201684_015253</name>
</gene>
<dbReference type="VEuPathDB" id="FungiDB:AeMF1_007827"/>
<evidence type="ECO:0000256" key="6">
    <source>
        <dbReference type="ARBA" id="ARBA00023157"/>
    </source>
</evidence>
<feature type="region of interest" description="Disordered" evidence="8">
    <location>
        <begin position="4568"/>
        <end position="4611"/>
    </location>
</feature>
<evidence type="ECO:0000256" key="2">
    <source>
        <dbReference type="ARBA" id="ARBA00022692"/>
    </source>
</evidence>
<evidence type="ECO:0000259" key="11">
    <source>
        <dbReference type="PROSITE" id="PS50221"/>
    </source>
</evidence>
<dbReference type="GO" id="GO:0005886">
    <property type="term" value="C:plasma membrane"/>
    <property type="evidence" value="ECO:0007669"/>
    <property type="project" value="TreeGrafter"/>
</dbReference>
<keyword evidence="6" id="KW-1015">Disulfide bond</keyword>
<feature type="compositionally biased region" description="Polar residues" evidence="8">
    <location>
        <begin position="5831"/>
        <end position="5857"/>
    </location>
</feature>
<feature type="region of interest" description="Disordered" evidence="8">
    <location>
        <begin position="5753"/>
        <end position="5871"/>
    </location>
</feature>
<evidence type="ECO:0000256" key="3">
    <source>
        <dbReference type="ARBA" id="ARBA00022737"/>
    </source>
</evidence>